<dbReference type="OrthoDB" id="8436363at2759"/>
<name>A0A5J4UYJ6_9EUKA</name>
<reference evidence="2 3" key="1">
    <citation type="submission" date="2019-03" db="EMBL/GenBank/DDBJ databases">
        <title>Single cell metagenomics reveals metabolic interactions within the superorganism composed of flagellate Streblomastix strix and complex community of Bacteroidetes bacteria on its surface.</title>
        <authorList>
            <person name="Treitli S.C."/>
            <person name="Kolisko M."/>
            <person name="Husnik F."/>
            <person name="Keeling P."/>
            <person name="Hampl V."/>
        </authorList>
    </citation>
    <scope>NUCLEOTIDE SEQUENCE [LARGE SCALE GENOMIC DNA]</scope>
    <source>
        <strain evidence="2">ST1C</strain>
    </source>
</reference>
<dbReference type="Gene3D" id="3.80.10.10">
    <property type="entry name" value="Ribonuclease Inhibitor"/>
    <property type="match status" value="2"/>
</dbReference>
<sequence length="294" mass="33437">MYRGSSDMEARLIQIARASKYALPANLTAKIRQCTGPEEKRILDLNTITLEREGAHVVAQFLNEVHVAEFNINDCFLQDNEIKLLCIALKESQYLTTVKMCRNNITRVGITAVADLLKARQSIQSLDICWNHIESGTLFSALSNHSGLQHLDIHSSDLQPDAFASLGAALRNNRSLQTIDIRTNHAGIQGGNALVEGLRQNETVLRLLVEGNDMGIDTEHEIELLCQRNQTIQQRTAELLARIELLQRENDRLRKEFSLTQNELEGRYMQERDEKDEVNRELHQRLADIEREGE</sequence>
<dbReference type="InterPro" id="IPR032675">
    <property type="entry name" value="LRR_dom_sf"/>
</dbReference>
<dbReference type="SUPFAM" id="SSF52047">
    <property type="entry name" value="RNI-like"/>
    <property type="match status" value="1"/>
</dbReference>
<dbReference type="Proteomes" id="UP000324800">
    <property type="component" value="Unassembled WGS sequence"/>
</dbReference>
<accession>A0A5J4UYJ6</accession>
<proteinExistence type="predicted"/>
<evidence type="ECO:0000313" key="3">
    <source>
        <dbReference type="Proteomes" id="UP000324800"/>
    </source>
</evidence>
<comment type="caution">
    <text evidence="2">The sequence shown here is derived from an EMBL/GenBank/DDBJ whole genome shotgun (WGS) entry which is preliminary data.</text>
</comment>
<evidence type="ECO:0000313" key="2">
    <source>
        <dbReference type="EMBL" id="KAA6375437.1"/>
    </source>
</evidence>
<feature type="coiled-coil region" evidence="1">
    <location>
        <begin position="229"/>
        <end position="292"/>
    </location>
</feature>
<keyword evidence="1" id="KW-0175">Coiled coil</keyword>
<organism evidence="2 3">
    <name type="scientific">Streblomastix strix</name>
    <dbReference type="NCBI Taxonomy" id="222440"/>
    <lineage>
        <taxon>Eukaryota</taxon>
        <taxon>Metamonada</taxon>
        <taxon>Preaxostyla</taxon>
        <taxon>Oxymonadida</taxon>
        <taxon>Streblomastigidae</taxon>
        <taxon>Streblomastix</taxon>
    </lineage>
</organism>
<protein>
    <submittedName>
        <fullName evidence="2">Uncharacterized protein</fullName>
    </submittedName>
</protein>
<dbReference type="PANTHER" id="PTHR24114:SF2">
    <property type="entry name" value="F-BOX DOMAIN-CONTAINING PROTEIN-RELATED"/>
    <property type="match status" value="1"/>
</dbReference>
<dbReference type="SMART" id="SM00368">
    <property type="entry name" value="LRR_RI"/>
    <property type="match status" value="3"/>
</dbReference>
<dbReference type="AlphaFoldDB" id="A0A5J4UYJ6"/>
<evidence type="ECO:0000256" key="1">
    <source>
        <dbReference type="SAM" id="Coils"/>
    </source>
</evidence>
<dbReference type="EMBL" id="SNRW01011230">
    <property type="protein sequence ID" value="KAA6375437.1"/>
    <property type="molecule type" value="Genomic_DNA"/>
</dbReference>
<dbReference type="PANTHER" id="PTHR24114">
    <property type="entry name" value="LEUCINE RICH REPEAT FAMILY PROTEIN"/>
    <property type="match status" value="1"/>
</dbReference>
<gene>
    <name evidence="2" type="ORF">EZS28_029037</name>
</gene>
<dbReference type="InterPro" id="IPR052394">
    <property type="entry name" value="LRR-containing"/>
</dbReference>